<dbReference type="SUPFAM" id="SSF63380">
    <property type="entry name" value="Riboflavin synthase domain-like"/>
    <property type="match status" value="2"/>
</dbReference>
<feature type="domain" description="Lumazine-binding" evidence="12">
    <location>
        <begin position="97"/>
        <end position="193"/>
    </location>
</feature>
<dbReference type="InterPro" id="IPR023366">
    <property type="entry name" value="ATP_synth_asu-like_sf"/>
</dbReference>
<dbReference type="PANTHER" id="PTHR21098">
    <property type="entry name" value="RIBOFLAVIN SYNTHASE ALPHA CHAIN"/>
    <property type="match status" value="1"/>
</dbReference>
<feature type="repeat" description="Lumazine-binding" evidence="11">
    <location>
        <begin position="97"/>
        <end position="193"/>
    </location>
</feature>
<dbReference type="OrthoDB" id="9788537at2"/>
<dbReference type="Pfam" id="PF00677">
    <property type="entry name" value="Lum_binding"/>
    <property type="match status" value="2"/>
</dbReference>
<evidence type="ECO:0000256" key="9">
    <source>
        <dbReference type="ARBA" id="ARBA00022737"/>
    </source>
</evidence>
<reference evidence="14" key="1">
    <citation type="journal article" date="2013" name="Stand. Genomic Sci.">
        <title>Complete genome sequence of the halophilic bacterium Spirochaeta africana type strain (Z-7692(T)) from the alkaline Lake Magadi in the East African Rift.</title>
        <authorList>
            <person name="Liolos K."/>
            <person name="Abt B."/>
            <person name="Scheuner C."/>
            <person name="Teshima H."/>
            <person name="Held B."/>
            <person name="Lapidus A."/>
            <person name="Nolan M."/>
            <person name="Lucas S."/>
            <person name="Deshpande S."/>
            <person name="Cheng J.F."/>
            <person name="Tapia R."/>
            <person name="Goodwin L.A."/>
            <person name="Pitluck S."/>
            <person name="Pagani I."/>
            <person name="Ivanova N."/>
            <person name="Mavromatis K."/>
            <person name="Mikhailova N."/>
            <person name="Huntemann M."/>
            <person name="Pati A."/>
            <person name="Chen A."/>
            <person name="Palaniappan K."/>
            <person name="Land M."/>
            <person name="Rohde M."/>
            <person name="Tindall B.J."/>
            <person name="Detter J.C."/>
            <person name="Goker M."/>
            <person name="Bristow J."/>
            <person name="Eisen J.A."/>
            <person name="Markowitz V."/>
            <person name="Hugenholtz P."/>
            <person name="Woyke T."/>
            <person name="Klenk H.P."/>
            <person name="Kyrpides N.C."/>
        </authorList>
    </citation>
    <scope>NUCLEOTIDE SEQUENCE</scope>
    <source>
        <strain evidence="14">ATCC 700263 / DSM 8902 / Z-7692</strain>
    </source>
</reference>
<dbReference type="PIRSF" id="PIRSF000498">
    <property type="entry name" value="Riboflavin_syn_A"/>
    <property type="match status" value="1"/>
</dbReference>
<dbReference type="Proteomes" id="UP000007383">
    <property type="component" value="Chromosome"/>
</dbReference>
<dbReference type="EC" id="2.5.1.9" evidence="5 10"/>
<keyword evidence="14" id="KW-1185">Reference proteome</keyword>
<dbReference type="PROSITE" id="PS51177">
    <property type="entry name" value="LUMAZINE_BIND"/>
    <property type="match status" value="2"/>
</dbReference>
<dbReference type="AlphaFoldDB" id="H9UIQ5"/>
<keyword evidence="9" id="KW-0677">Repeat</keyword>
<evidence type="ECO:0000256" key="3">
    <source>
        <dbReference type="ARBA" id="ARBA00004887"/>
    </source>
</evidence>
<feature type="repeat" description="Lumazine-binding" evidence="11">
    <location>
        <begin position="1"/>
        <end position="96"/>
    </location>
</feature>
<comment type="catalytic activity">
    <reaction evidence="1">
        <text>2 6,7-dimethyl-8-(1-D-ribityl)lumazine + H(+) = 5-amino-6-(D-ribitylamino)uracil + riboflavin</text>
        <dbReference type="Rhea" id="RHEA:20772"/>
        <dbReference type="ChEBI" id="CHEBI:15378"/>
        <dbReference type="ChEBI" id="CHEBI:15934"/>
        <dbReference type="ChEBI" id="CHEBI:57986"/>
        <dbReference type="ChEBI" id="CHEBI:58201"/>
        <dbReference type="EC" id="2.5.1.9"/>
    </reaction>
</comment>
<evidence type="ECO:0000256" key="4">
    <source>
        <dbReference type="ARBA" id="ARBA00011233"/>
    </source>
</evidence>
<dbReference type="KEGG" id="sfc:Spiaf_1324"/>
<evidence type="ECO:0000256" key="6">
    <source>
        <dbReference type="ARBA" id="ARBA00013950"/>
    </source>
</evidence>
<dbReference type="STRING" id="889378.Spiaf_1324"/>
<dbReference type="eggNOG" id="COG0307">
    <property type="taxonomic scope" value="Bacteria"/>
</dbReference>
<keyword evidence="7" id="KW-0686">Riboflavin biosynthesis</keyword>
<dbReference type="GO" id="GO:0009231">
    <property type="term" value="P:riboflavin biosynthetic process"/>
    <property type="evidence" value="ECO:0007669"/>
    <property type="project" value="UniProtKB-KW"/>
</dbReference>
<dbReference type="InterPro" id="IPR017938">
    <property type="entry name" value="Riboflavin_synthase-like_b-brl"/>
</dbReference>
<dbReference type="NCBIfam" id="NF006767">
    <property type="entry name" value="PRK09289.1"/>
    <property type="match status" value="1"/>
</dbReference>
<comment type="pathway">
    <text evidence="3">Cofactor biosynthesis; riboflavin biosynthesis; riboflavin from 2-hydroxy-3-oxobutyl phosphate and 5-amino-6-(D-ribitylamino)uracil: step 2/2.</text>
</comment>
<dbReference type="PATRIC" id="fig|889378.3.peg.1328"/>
<evidence type="ECO:0000256" key="10">
    <source>
        <dbReference type="NCBIfam" id="TIGR00187"/>
    </source>
</evidence>
<organism evidence="13 14">
    <name type="scientific">Spirochaeta africana (strain ATCC 700263 / DSM 8902 / Z-7692)</name>
    <dbReference type="NCBI Taxonomy" id="889378"/>
    <lineage>
        <taxon>Bacteria</taxon>
        <taxon>Pseudomonadati</taxon>
        <taxon>Spirochaetota</taxon>
        <taxon>Spirochaetia</taxon>
        <taxon>Spirochaetales</taxon>
        <taxon>Spirochaetaceae</taxon>
        <taxon>Spirochaeta</taxon>
    </lineage>
</organism>
<feature type="domain" description="Lumazine-binding" evidence="12">
    <location>
        <begin position="1"/>
        <end position="96"/>
    </location>
</feature>
<evidence type="ECO:0000256" key="1">
    <source>
        <dbReference type="ARBA" id="ARBA00000968"/>
    </source>
</evidence>
<keyword evidence="8" id="KW-0808">Transferase</keyword>
<proteinExistence type="predicted"/>
<dbReference type="RefSeq" id="WP_014455385.1">
    <property type="nucleotide sequence ID" value="NC_017098.1"/>
</dbReference>
<dbReference type="PANTHER" id="PTHR21098:SF12">
    <property type="entry name" value="RIBOFLAVIN SYNTHASE"/>
    <property type="match status" value="1"/>
</dbReference>
<gene>
    <name evidence="13" type="ordered locus">Spiaf_1324</name>
</gene>
<evidence type="ECO:0000256" key="5">
    <source>
        <dbReference type="ARBA" id="ARBA00012827"/>
    </source>
</evidence>
<dbReference type="FunFam" id="2.40.30.20:FF:000003">
    <property type="entry name" value="Riboflavin synthase, alpha subunit"/>
    <property type="match status" value="1"/>
</dbReference>
<dbReference type="FunFam" id="2.40.30.20:FF:000004">
    <property type="entry name" value="Riboflavin synthase, alpha subunit"/>
    <property type="match status" value="1"/>
</dbReference>
<dbReference type="EMBL" id="CP003282">
    <property type="protein sequence ID" value="AFG37398.1"/>
    <property type="molecule type" value="Genomic_DNA"/>
</dbReference>
<evidence type="ECO:0000313" key="13">
    <source>
        <dbReference type="EMBL" id="AFG37398.1"/>
    </source>
</evidence>
<dbReference type="InterPro" id="IPR026017">
    <property type="entry name" value="Lumazine-bd_dom"/>
</dbReference>
<sequence length="219" mass="23208">MFTGLIQEVGSVVRLYQQGEAARLEVACPGIRPTLQLGDSVAINGACQTVARLTGDGAEFDTLSETLAKTTLGSLRSGDPVNLETSLTPSTPMGGHFVQGHVNGTGRLSAIETHEQNVYLTVELPQHLLQLCVAEGSIAIDGISLTTASVNDTAVVINVIPHTMQHTTLGSRRAGDLVNIETDIIARYVQRLLGSRTEDGTGTRLTEKRLADLGYGDLS</sequence>
<dbReference type="GO" id="GO:0004746">
    <property type="term" value="F:riboflavin synthase activity"/>
    <property type="evidence" value="ECO:0007669"/>
    <property type="project" value="UniProtKB-UniRule"/>
</dbReference>
<dbReference type="HOGENOM" id="CLU_034388_2_0_12"/>
<name>H9UIQ5_SPIAZ</name>
<evidence type="ECO:0000256" key="11">
    <source>
        <dbReference type="PROSITE-ProRule" id="PRU00524"/>
    </source>
</evidence>
<comment type="function">
    <text evidence="2">Catalyzes the dismutation of two molecules of 6,7-dimethyl-8-ribityllumazine, resulting in the formation of riboflavin and 5-amino-6-(D-ribitylamino)uracil.</text>
</comment>
<dbReference type="InterPro" id="IPR001783">
    <property type="entry name" value="Lumazine-bd"/>
</dbReference>
<comment type="subunit">
    <text evidence="4">Homotrimer.</text>
</comment>
<evidence type="ECO:0000256" key="8">
    <source>
        <dbReference type="ARBA" id="ARBA00022679"/>
    </source>
</evidence>
<evidence type="ECO:0000256" key="7">
    <source>
        <dbReference type="ARBA" id="ARBA00022619"/>
    </source>
</evidence>
<evidence type="ECO:0000256" key="2">
    <source>
        <dbReference type="ARBA" id="ARBA00002803"/>
    </source>
</evidence>
<accession>H9UIQ5</accession>
<evidence type="ECO:0000259" key="12">
    <source>
        <dbReference type="PROSITE" id="PS51177"/>
    </source>
</evidence>
<dbReference type="NCBIfam" id="TIGR00187">
    <property type="entry name" value="ribE"/>
    <property type="match status" value="1"/>
</dbReference>
<protein>
    <recommendedName>
        <fullName evidence="6 10">Riboflavin synthase</fullName>
        <ecNumber evidence="5 10">2.5.1.9</ecNumber>
    </recommendedName>
</protein>
<dbReference type="CDD" id="cd00402">
    <property type="entry name" value="Riboflavin_synthase_like"/>
    <property type="match status" value="1"/>
</dbReference>
<dbReference type="Gene3D" id="2.40.30.20">
    <property type="match status" value="2"/>
</dbReference>
<evidence type="ECO:0000313" key="14">
    <source>
        <dbReference type="Proteomes" id="UP000007383"/>
    </source>
</evidence>